<dbReference type="EMBL" id="JARBDR010000923">
    <property type="protein sequence ID" value="KAJ8297902.1"/>
    <property type="molecule type" value="Genomic_DNA"/>
</dbReference>
<accession>A0ABQ9E1Y3</accession>
<keyword evidence="3" id="KW-1185">Reference proteome</keyword>
<evidence type="ECO:0000256" key="1">
    <source>
        <dbReference type="SAM" id="MobiDB-lite"/>
    </source>
</evidence>
<feature type="region of interest" description="Disordered" evidence="1">
    <location>
        <begin position="120"/>
        <end position="139"/>
    </location>
</feature>
<dbReference type="PANTHER" id="PTHR23011:SF28">
    <property type="entry name" value="CYCLIC NUCLEOTIDE-BINDING DOMAIN CONTAINING PROTEIN"/>
    <property type="match status" value="1"/>
</dbReference>
<dbReference type="PANTHER" id="PTHR23011">
    <property type="entry name" value="CYCLIC NUCLEOTIDE-BINDING DOMAIN CONTAINING PROTEIN"/>
    <property type="match status" value="1"/>
</dbReference>
<evidence type="ECO:0000313" key="2">
    <source>
        <dbReference type="EMBL" id="KAJ8297902.1"/>
    </source>
</evidence>
<gene>
    <name evidence="2" type="ORF">KUTeg_024433</name>
</gene>
<feature type="compositionally biased region" description="Basic and acidic residues" evidence="1">
    <location>
        <begin position="126"/>
        <end position="136"/>
    </location>
</feature>
<proteinExistence type="predicted"/>
<dbReference type="Gene3D" id="2.60.120.10">
    <property type="entry name" value="Jelly Rolls"/>
    <property type="match status" value="1"/>
</dbReference>
<name>A0ABQ9E1Y3_TEGGR</name>
<reference evidence="2 3" key="1">
    <citation type="submission" date="2022-12" db="EMBL/GenBank/DDBJ databases">
        <title>Chromosome-level genome of Tegillarca granosa.</title>
        <authorList>
            <person name="Kim J."/>
        </authorList>
    </citation>
    <scope>NUCLEOTIDE SEQUENCE [LARGE SCALE GENOMIC DNA]</scope>
    <source>
        <strain evidence="2">Teg-2019</strain>
        <tissue evidence="2">Adductor muscle</tissue>
    </source>
</reference>
<dbReference type="InterPro" id="IPR014710">
    <property type="entry name" value="RmlC-like_jellyroll"/>
</dbReference>
<protein>
    <submittedName>
        <fullName evidence="2">Uncharacterized protein</fullName>
    </submittedName>
</protein>
<evidence type="ECO:0000313" key="3">
    <source>
        <dbReference type="Proteomes" id="UP001217089"/>
    </source>
</evidence>
<organism evidence="2 3">
    <name type="scientific">Tegillarca granosa</name>
    <name type="common">Malaysian cockle</name>
    <name type="synonym">Anadara granosa</name>
    <dbReference type="NCBI Taxonomy" id="220873"/>
    <lineage>
        <taxon>Eukaryota</taxon>
        <taxon>Metazoa</taxon>
        <taxon>Spiralia</taxon>
        <taxon>Lophotrochozoa</taxon>
        <taxon>Mollusca</taxon>
        <taxon>Bivalvia</taxon>
        <taxon>Autobranchia</taxon>
        <taxon>Pteriomorphia</taxon>
        <taxon>Arcoida</taxon>
        <taxon>Arcoidea</taxon>
        <taxon>Arcidae</taxon>
        <taxon>Tegillarca</taxon>
    </lineage>
</organism>
<dbReference type="Proteomes" id="UP001217089">
    <property type="component" value="Unassembled WGS sequence"/>
</dbReference>
<comment type="caution">
    <text evidence="2">The sequence shown here is derived from an EMBL/GenBank/DDBJ whole genome shotgun (WGS) entry which is preliminary data.</text>
</comment>
<sequence>MKVVVSQCDFFENWPLEELVEHPEQCLLHFFKRNVVVVKDSTQSEWIYVKTRGSCIVLKQLKGVTARLGRKTKLKSDTKLPKLQMAPAKVDTGLRKRRQVKSAGAEREIEKDLAKQVRVQTPVSDRGAREPEDKHFSKSQYSKFPTTHKAYFGLETIDFDDGIERPKTVVTLVSQGAECVMMSKAFFAKHANEKVKRWIRHQIRPYPIDETFQENLQIKVDWELYKADLINDLTSRI</sequence>